<dbReference type="Proteomes" id="UP000270272">
    <property type="component" value="Chromosome"/>
</dbReference>
<dbReference type="AlphaFoldDB" id="A0A447UEK0"/>
<dbReference type="EMBL" id="LR134204">
    <property type="protein sequence ID" value="VEB83050.1"/>
    <property type="molecule type" value="Genomic_DNA"/>
</dbReference>
<name>A0A447UEK0_CITKO</name>
<accession>A0A447UEK0</accession>
<evidence type="ECO:0000313" key="2">
    <source>
        <dbReference type="Proteomes" id="UP000270272"/>
    </source>
</evidence>
<gene>
    <name evidence="1" type="ORF">NCTC11075_00015</name>
</gene>
<proteinExistence type="predicted"/>
<protein>
    <submittedName>
        <fullName evidence="1">Uncharacterized protein</fullName>
    </submittedName>
</protein>
<organism evidence="1 2">
    <name type="scientific">Citrobacter koseri</name>
    <name type="common">Citrobacter diversus</name>
    <dbReference type="NCBI Taxonomy" id="545"/>
    <lineage>
        <taxon>Bacteria</taxon>
        <taxon>Pseudomonadati</taxon>
        <taxon>Pseudomonadota</taxon>
        <taxon>Gammaproteobacteria</taxon>
        <taxon>Enterobacterales</taxon>
        <taxon>Enterobacteriaceae</taxon>
        <taxon>Citrobacter</taxon>
    </lineage>
</organism>
<sequence length="35" mass="3784">MAGNRLSTEILINLAGNLQAKARQYGASMSEFCQP</sequence>
<evidence type="ECO:0000313" key="1">
    <source>
        <dbReference type="EMBL" id="VEB83050.1"/>
    </source>
</evidence>
<reference evidence="1 2" key="1">
    <citation type="submission" date="2018-12" db="EMBL/GenBank/DDBJ databases">
        <authorList>
            <consortium name="Pathogen Informatics"/>
        </authorList>
    </citation>
    <scope>NUCLEOTIDE SEQUENCE [LARGE SCALE GENOMIC DNA]</scope>
    <source>
        <strain evidence="1 2">NCTC11075</strain>
    </source>
</reference>